<evidence type="ECO:0000256" key="1">
    <source>
        <dbReference type="ARBA" id="ARBA00004141"/>
    </source>
</evidence>
<evidence type="ECO:0000313" key="8">
    <source>
        <dbReference type="Proteomes" id="UP000769528"/>
    </source>
</evidence>
<evidence type="ECO:0008006" key="9">
    <source>
        <dbReference type="Google" id="ProtNLM"/>
    </source>
</evidence>
<dbReference type="PANTHER" id="PTHR43066:SF21">
    <property type="entry name" value="UBIQUITIN-ASSOCIATED DOMAIN-CONTAINING PROTEIN 2"/>
    <property type="match status" value="1"/>
</dbReference>
<feature type="transmembrane region" description="Helical" evidence="6">
    <location>
        <begin position="58"/>
        <end position="77"/>
    </location>
</feature>
<gene>
    <name evidence="7" type="ORF">WICMUC_000643</name>
</gene>
<feature type="compositionally biased region" description="Polar residues" evidence="5">
    <location>
        <begin position="225"/>
        <end position="240"/>
    </location>
</feature>
<dbReference type="PANTHER" id="PTHR43066">
    <property type="entry name" value="RHOMBOID-RELATED PROTEIN"/>
    <property type="match status" value="1"/>
</dbReference>
<dbReference type="SUPFAM" id="SSF144091">
    <property type="entry name" value="Rhomboid-like"/>
    <property type="match status" value="1"/>
</dbReference>
<name>A0A9P8PYF6_9ASCO</name>
<comment type="subcellular location">
    <subcellularLocation>
        <location evidence="1">Membrane</location>
        <topology evidence="1">Multi-pass membrane protein</topology>
    </subcellularLocation>
</comment>
<keyword evidence="4 6" id="KW-0472">Membrane</keyword>
<evidence type="ECO:0000256" key="4">
    <source>
        <dbReference type="ARBA" id="ARBA00023136"/>
    </source>
</evidence>
<feature type="transmembrane region" description="Helical" evidence="6">
    <location>
        <begin position="16"/>
        <end position="38"/>
    </location>
</feature>
<dbReference type="GO" id="GO:0016020">
    <property type="term" value="C:membrane"/>
    <property type="evidence" value="ECO:0007669"/>
    <property type="project" value="UniProtKB-SubCell"/>
</dbReference>
<dbReference type="InterPro" id="IPR035952">
    <property type="entry name" value="Rhomboid-like_sf"/>
</dbReference>
<dbReference type="Proteomes" id="UP000769528">
    <property type="component" value="Unassembled WGS sequence"/>
</dbReference>
<reference evidence="7" key="1">
    <citation type="journal article" date="2021" name="Open Biol.">
        <title>Shared evolutionary footprints suggest mitochondrial oxidative damage underlies multiple complex I losses in fungi.</title>
        <authorList>
            <person name="Schikora-Tamarit M.A."/>
            <person name="Marcet-Houben M."/>
            <person name="Nosek J."/>
            <person name="Gabaldon T."/>
        </authorList>
    </citation>
    <scope>NUCLEOTIDE SEQUENCE</scope>
    <source>
        <strain evidence="7">CBS6341</strain>
    </source>
</reference>
<keyword evidence="8" id="KW-1185">Reference proteome</keyword>
<feature type="region of interest" description="Disordered" evidence="5">
    <location>
        <begin position="225"/>
        <end position="254"/>
    </location>
</feature>
<feature type="transmembrane region" description="Helical" evidence="6">
    <location>
        <begin position="89"/>
        <end position="110"/>
    </location>
</feature>
<evidence type="ECO:0000256" key="2">
    <source>
        <dbReference type="ARBA" id="ARBA00022692"/>
    </source>
</evidence>
<evidence type="ECO:0000313" key="7">
    <source>
        <dbReference type="EMBL" id="KAH3679900.1"/>
    </source>
</evidence>
<comment type="caution">
    <text evidence="7">The sequence shown here is derived from an EMBL/GenBank/DDBJ whole genome shotgun (WGS) entry which is preliminary data.</text>
</comment>
<protein>
    <recommendedName>
        <fullName evidence="9">Derlin</fullName>
    </recommendedName>
</protein>
<feature type="transmembrane region" description="Helical" evidence="6">
    <location>
        <begin position="116"/>
        <end position="139"/>
    </location>
</feature>
<organism evidence="7 8">
    <name type="scientific">Wickerhamomyces mucosus</name>
    <dbReference type="NCBI Taxonomy" id="1378264"/>
    <lineage>
        <taxon>Eukaryota</taxon>
        <taxon>Fungi</taxon>
        <taxon>Dikarya</taxon>
        <taxon>Ascomycota</taxon>
        <taxon>Saccharomycotina</taxon>
        <taxon>Saccharomycetes</taxon>
        <taxon>Phaffomycetales</taxon>
        <taxon>Wickerhamomycetaceae</taxon>
        <taxon>Wickerhamomyces</taxon>
    </lineage>
</organism>
<dbReference type="OrthoDB" id="272778at2759"/>
<proteinExistence type="predicted"/>
<accession>A0A9P8PYF6</accession>
<evidence type="ECO:0000256" key="6">
    <source>
        <dbReference type="SAM" id="Phobius"/>
    </source>
</evidence>
<sequence length="267" mass="30825">MSTLSTGFSNVPISRYLTYLTVLIPLIASLTSFKYIFYLSYSPFIDEFGQYWRLLTSQLGFINESEVLISVILLYQFRALERLYSSHKYLSILIVLFLYNLLFVSIIMVLNVCIPGVSWVLGTFPSGPFGLIVSLFVIYKNFIPVTYNFEIYSNKTTKIILNDQFVIYLLIFHLCASQGWSSIRNGIYGHTIGWLVFNDILPGRNWRVPLYRYLNRKIDPNSFNNEVHTPSFENPESTGDANFEADDDDDPAETRPLARQFLDTFRG</sequence>
<reference evidence="7" key="2">
    <citation type="submission" date="2021-01" db="EMBL/GenBank/DDBJ databases">
        <authorList>
            <person name="Schikora-Tamarit M.A."/>
        </authorList>
    </citation>
    <scope>NUCLEOTIDE SEQUENCE</scope>
    <source>
        <strain evidence="7">CBS6341</strain>
    </source>
</reference>
<evidence type="ECO:0000256" key="3">
    <source>
        <dbReference type="ARBA" id="ARBA00022989"/>
    </source>
</evidence>
<dbReference type="EMBL" id="JAEUBF010000206">
    <property type="protein sequence ID" value="KAH3679900.1"/>
    <property type="molecule type" value="Genomic_DNA"/>
</dbReference>
<feature type="transmembrane region" description="Helical" evidence="6">
    <location>
        <begin position="160"/>
        <end position="180"/>
    </location>
</feature>
<dbReference type="GO" id="GO:0004252">
    <property type="term" value="F:serine-type endopeptidase activity"/>
    <property type="evidence" value="ECO:0007669"/>
    <property type="project" value="TreeGrafter"/>
</dbReference>
<dbReference type="AlphaFoldDB" id="A0A9P8PYF6"/>
<evidence type="ECO:0000256" key="5">
    <source>
        <dbReference type="SAM" id="MobiDB-lite"/>
    </source>
</evidence>
<keyword evidence="3 6" id="KW-1133">Transmembrane helix</keyword>
<keyword evidence="2 6" id="KW-0812">Transmembrane</keyword>